<organism evidence="1 2">
    <name type="scientific">Acinetobacter stercoris</name>
    <dbReference type="NCBI Taxonomy" id="2126983"/>
    <lineage>
        <taxon>Bacteria</taxon>
        <taxon>Pseudomonadati</taxon>
        <taxon>Pseudomonadota</taxon>
        <taxon>Gammaproteobacteria</taxon>
        <taxon>Moraxellales</taxon>
        <taxon>Moraxellaceae</taxon>
        <taxon>Acinetobacter</taxon>
    </lineage>
</organism>
<keyword evidence="2" id="KW-1185">Reference proteome</keyword>
<protein>
    <submittedName>
        <fullName evidence="1">Uncharacterized protein</fullName>
    </submittedName>
</protein>
<sequence length="49" mass="6101">MDFDQLFEKTKYFNSWDAIYWLSYLSSQFEEQQNQIILEIELQKNIKSF</sequence>
<proteinExistence type="predicted"/>
<dbReference type="EMBL" id="OOGT01000327">
    <property type="protein sequence ID" value="SPL72514.1"/>
    <property type="molecule type" value="Genomic_DNA"/>
</dbReference>
<evidence type="ECO:0000313" key="1">
    <source>
        <dbReference type="EMBL" id="SPL72514.1"/>
    </source>
</evidence>
<dbReference type="Proteomes" id="UP000245974">
    <property type="component" value="Unassembled WGS sequence"/>
</dbReference>
<accession>A0A2U3N4F7</accession>
<evidence type="ECO:0000313" key="2">
    <source>
        <dbReference type="Proteomes" id="UP000245974"/>
    </source>
</evidence>
<gene>
    <name evidence="1" type="ORF">KPC_3692</name>
</gene>
<dbReference type="InParanoid" id="A0A2U3N4F7"/>
<dbReference type="AlphaFoldDB" id="A0A2U3N4F7"/>
<name>A0A2U3N4F7_9GAMM</name>
<reference evidence="2" key="1">
    <citation type="submission" date="2018-03" db="EMBL/GenBank/DDBJ databases">
        <authorList>
            <person name="Blom J."/>
        </authorList>
    </citation>
    <scope>NUCLEOTIDE SEQUENCE [LARGE SCALE GENOMIC DNA]</scope>
    <source>
        <strain evidence="2">KPC-SM-21</strain>
    </source>
</reference>